<dbReference type="EMBL" id="CP001966">
    <property type="protein sequence ID" value="ADG76716.1"/>
    <property type="molecule type" value="Genomic_DNA"/>
</dbReference>
<dbReference type="CDD" id="cd03801">
    <property type="entry name" value="GT4_PimA-like"/>
    <property type="match status" value="1"/>
</dbReference>
<proteinExistence type="predicted"/>
<dbReference type="AlphaFoldDB" id="D5UPU8"/>
<dbReference type="GO" id="GO:0016757">
    <property type="term" value="F:glycosyltransferase activity"/>
    <property type="evidence" value="ECO:0007669"/>
    <property type="project" value="UniProtKB-KW"/>
</dbReference>
<keyword evidence="4" id="KW-1185">Reference proteome</keyword>
<evidence type="ECO:0000256" key="2">
    <source>
        <dbReference type="ARBA" id="ARBA00022679"/>
    </source>
</evidence>
<dbReference type="Pfam" id="PF13692">
    <property type="entry name" value="Glyco_trans_1_4"/>
    <property type="match status" value="1"/>
</dbReference>
<dbReference type="SUPFAM" id="SSF53756">
    <property type="entry name" value="UDP-Glycosyltransferase/glycogen phosphorylase"/>
    <property type="match status" value="1"/>
</dbReference>
<name>D5UPU8_TSUPD</name>
<dbReference type="KEGG" id="tpr:Tpau_0062"/>
<keyword evidence="2 3" id="KW-0808">Transferase</keyword>
<keyword evidence="1" id="KW-0328">Glycosyltransferase</keyword>
<sequence>MRVTVPLAGGLSEQDWARRHAAGEVPDRSPYGLHRLDRHDMSVRFASADFGAGRVGRAAARVARSVRHRTGGYEFVEAFTSGGRIGEADAVLAYDERTAVPALLTGRTPVAAGIGWLNRRAVAGGVHGALAARALPRAGAVWAQCSAVLPVIGAEWGVPASRLQFVPLGIDTEFYGEQPLPETPGLVMSAGEDRFRDHATLIGAVAAVRRNRPETRLELASALPFDAPDGLVTVHTERLNGRIRELYRRASVVAVALHPTVTGSGLTVVLEAMASGRPIVVTDNPGVDDYVEHGVTGLTVPAGDCAAMAGAIESLLSDDGMRIEMGRAAAKRAREQFTSAIMVDHLARMLRRM</sequence>
<dbReference type="eggNOG" id="COG0438">
    <property type="taxonomic scope" value="Bacteria"/>
</dbReference>
<dbReference type="STRING" id="521096.Tpau_0062"/>
<dbReference type="PANTHER" id="PTHR12526">
    <property type="entry name" value="GLYCOSYLTRANSFERASE"/>
    <property type="match status" value="1"/>
</dbReference>
<dbReference type="Gene3D" id="3.40.50.2000">
    <property type="entry name" value="Glycogen Phosphorylase B"/>
    <property type="match status" value="2"/>
</dbReference>
<reference evidence="4" key="1">
    <citation type="submission" date="2010-03" db="EMBL/GenBank/DDBJ databases">
        <title>The complete chromosome of Tsukamurella paurometabola DSM 20162.</title>
        <authorList>
            <consortium name="US DOE Joint Genome Institute (JGI-PGF)"/>
            <person name="Lucas S."/>
            <person name="Copeland A."/>
            <person name="Lapidus A."/>
            <person name="Glavina del Rio T."/>
            <person name="Dalin E."/>
            <person name="Tice H."/>
            <person name="Bruce D."/>
            <person name="Goodwin L."/>
            <person name="Pitluck S."/>
            <person name="Kyrpides N."/>
            <person name="Mavromatis K."/>
            <person name="Ivanova N."/>
            <person name="Mikhailova N."/>
            <person name="Munk A.C."/>
            <person name="Brettin T."/>
            <person name="Detter J.C."/>
            <person name="Tapia R."/>
            <person name="Han C."/>
            <person name="Larimer F."/>
            <person name="Land M."/>
            <person name="Hauser L."/>
            <person name="Markowitz V."/>
            <person name="Cheng J.-F."/>
            <person name="Hugenholtz P."/>
            <person name="Woyke T."/>
            <person name="Wu D."/>
            <person name="Jando M."/>
            <person name="Brambilla E."/>
            <person name="Klenk H.-P."/>
            <person name="Eisen J.A."/>
        </authorList>
    </citation>
    <scope>NUCLEOTIDE SEQUENCE [LARGE SCALE GENOMIC DNA]</scope>
    <source>
        <strain evidence="4">ATCC 8368 / DSM 20162 / CCUG 35730 / CIP 100753 / JCM 10117 / KCTC 9821 / NBRC 16120 / NCIMB 702349 / NCTC 13040</strain>
    </source>
</reference>
<evidence type="ECO:0000313" key="4">
    <source>
        <dbReference type="Proteomes" id="UP000001213"/>
    </source>
</evidence>
<organism evidence="3 4">
    <name type="scientific">Tsukamurella paurometabola (strain ATCC 8368 / DSM 20162 / CCUG 35730 / CIP 100753 / JCM 10117 / KCTC 9821 / NBRC 16120 / NCIMB 702349 / NCTC 13040)</name>
    <name type="common">Corynebacterium paurometabolum</name>
    <dbReference type="NCBI Taxonomy" id="521096"/>
    <lineage>
        <taxon>Bacteria</taxon>
        <taxon>Bacillati</taxon>
        <taxon>Actinomycetota</taxon>
        <taxon>Actinomycetes</taxon>
        <taxon>Mycobacteriales</taxon>
        <taxon>Tsukamurellaceae</taxon>
        <taxon>Tsukamurella</taxon>
    </lineage>
</organism>
<dbReference type="HOGENOM" id="CLU_719150_0_0_11"/>
<gene>
    <name evidence="3" type="ordered locus">Tpau_0062</name>
</gene>
<dbReference type="PANTHER" id="PTHR12526:SF510">
    <property type="entry name" value="D-INOSITOL 3-PHOSPHATE GLYCOSYLTRANSFERASE"/>
    <property type="match status" value="1"/>
</dbReference>
<protein>
    <submittedName>
        <fullName evidence="3">Glycosyl transferase group 1</fullName>
    </submittedName>
</protein>
<evidence type="ECO:0000313" key="3">
    <source>
        <dbReference type="EMBL" id="ADG76716.1"/>
    </source>
</evidence>
<evidence type="ECO:0000256" key="1">
    <source>
        <dbReference type="ARBA" id="ARBA00022676"/>
    </source>
</evidence>
<dbReference type="Proteomes" id="UP000001213">
    <property type="component" value="Chromosome"/>
</dbReference>
<dbReference type="CAZy" id="GT4">
    <property type="family name" value="Glycosyltransferase Family 4"/>
</dbReference>
<reference evidence="3 4" key="2">
    <citation type="journal article" date="2011" name="Stand. Genomic Sci.">
        <title>Complete genome sequence of Tsukamurella paurometabola type strain (no. 33).</title>
        <authorList>
            <person name="Munk A.C."/>
            <person name="Lapidus A."/>
            <person name="Lucas S."/>
            <person name="Nolan M."/>
            <person name="Tice H."/>
            <person name="Cheng J.F."/>
            <person name="Del Rio T.G."/>
            <person name="Goodwin L."/>
            <person name="Pitluck S."/>
            <person name="Liolios K."/>
            <person name="Huntemann M."/>
            <person name="Ivanova N."/>
            <person name="Mavromatis K."/>
            <person name="Mikhailova N."/>
            <person name="Pati A."/>
            <person name="Chen A."/>
            <person name="Palaniappan K."/>
            <person name="Tapia R."/>
            <person name="Han C."/>
            <person name="Land M."/>
            <person name="Hauser L."/>
            <person name="Chang Y.J."/>
            <person name="Jeffries C.D."/>
            <person name="Brettin T."/>
            <person name="Yasawong M."/>
            <person name="Brambilla E.M."/>
            <person name="Rohde M."/>
            <person name="Sikorski J."/>
            <person name="Goker M."/>
            <person name="Detter J.C."/>
            <person name="Woyke T."/>
            <person name="Bristow J."/>
            <person name="Eisen J.A."/>
            <person name="Markowitz V."/>
            <person name="Hugenholtz P."/>
            <person name="Kyrpides N.C."/>
            <person name="Klenk H.P."/>
        </authorList>
    </citation>
    <scope>NUCLEOTIDE SEQUENCE [LARGE SCALE GENOMIC DNA]</scope>
    <source>
        <strain evidence="4">ATCC 8368 / DSM 20162 / CCUG 35730 / CIP 100753 / JCM 10117 / KCTC 9821 / NBRC 16120 / NCIMB 702349 / NCTC 13040</strain>
    </source>
</reference>
<accession>D5UPU8</accession>